<dbReference type="PANTHER" id="PTHR27000:SF642">
    <property type="entry name" value="INACTIVE LEUCINE-RICH REPEAT RECEPTOR KINASE XIAO-RELATED"/>
    <property type="match status" value="1"/>
</dbReference>
<dbReference type="AlphaFoldDB" id="A0A0S4JAN4"/>
<accession>A0A0S4JAN4</accession>
<dbReference type="Gene3D" id="3.80.10.10">
    <property type="entry name" value="Ribonuclease Inhibitor"/>
    <property type="match status" value="1"/>
</dbReference>
<dbReference type="SUPFAM" id="SSF52058">
    <property type="entry name" value="L domain-like"/>
    <property type="match status" value="1"/>
</dbReference>
<keyword evidence="8" id="KW-0675">Receptor</keyword>
<evidence type="ECO:0000313" key="11">
    <source>
        <dbReference type="Proteomes" id="UP000051952"/>
    </source>
</evidence>
<dbReference type="EMBL" id="CYKH01001508">
    <property type="protein sequence ID" value="CUG87402.1"/>
    <property type="molecule type" value="Genomic_DNA"/>
</dbReference>
<dbReference type="VEuPathDB" id="TriTrypDB:BSAL_01390"/>
<keyword evidence="11" id="KW-1185">Reference proteome</keyword>
<evidence type="ECO:0000256" key="7">
    <source>
        <dbReference type="ARBA" id="ARBA00023136"/>
    </source>
</evidence>
<dbReference type="GO" id="GO:0016020">
    <property type="term" value="C:membrane"/>
    <property type="evidence" value="ECO:0007669"/>
    <property type="project" value="UniProtKB-SubCell"/>
</dbReference>
<protein>
    <submittedName>
        <fullName evidence="10">GP46-like surface antigen, putative</fullName>
    </submittedName>
</protein>
<dbReference type="Proteomes" id="UP000051952">
    <property type="component" value="Unassembled WGS sequence"/>
</dbReference>
<keyword evidence="9" id="KW-0325">Glycoprotein</keyword>
<evidence type="ECO:0000256" key="6">
    <source>
        <dbReference type="ARBA" id="ARBA00022989"/>
    </source>
</evidence>
<keyword evidence="7" id="KW-0472">Membrane</keyword>
<keyword evidence="2" id="KW-0433">Leucine-rich repeat</keyword>
<dbReference type="PANTHER" id="PTHR27000">
    <property type="entry name" value="LEUCINE-RICH REPEAT RECEPTOR-LIKE PROTEIN KINASE FAMILY PROTEIN-RELATED"/>
    <property type="match status" value="1"/>
</dbReference>
<evidence type="ECO:0000256" key="9">
    <source>
        <dbReference type="ARBA" id="ARBA00023180"/>
    </source>
</evidence>
<name>A0A0S4JAN4_BODSA</name>
<keyword evidence="5" id="KW-0677">Repeat</keyword>
<evidence type="ECO:0000256" key="3">
    <source>
        <dbReference type="ARBA" id="ARBA00022692"/>
    </source>
</evidence>
<dbReference type="InterPro" id="IPR032675">
    <property type="entry name" value="LRR_dom_sf"/>
</dbReference>
<organism evidence="10 11">
    <name type="scientific">Bodo saltans</name>
    <name type="common">Flagellated protozoan</name>
    <dbReference type="NCBI Taxonomy" id="75058"/>
    <lineage>
        <taxon>Eukaryota</taxon>
        <taxon>Discoba</taxon>
        <taxon>Euglenozoa</taxon>
        <taxon>Kinetoplastea</taxon>
        <taxon>Metakinetoplastina</taxon>
        <taxon>Eubodonida</taxon>
        <taxon>Bodonidae</taxon>
        <taxon>Bodo</taxon>
    </lineage>
</organism>
<dbReference type="OrthoDB" id="544346at2759"/>
<comment type="subcellular location">
    <subcellularLocation>
        <location evidence="1">Membrane</location>
        <topology evidence="1">Single-pass membrane protein</topology>
    </subcellularLocation>
</comment>
<keyword evidence="6" id="KW-1133">Transmembrane helix</keyword>
<keyword evidence="4" id="KW-0732">Signal</keyword>
<gene>
    <name evidence="10" type="ORF">BSAL_01390</name>
</gene>
<proteinExistence type="predicted"/>
<evidence type="ECO:0000256" key="4">
    <source>
        <dbReference type="ARBA" id="ARBA00022729"/>
    </source>
</evidence>
<keyword evidence="3" id="KW-0812">Transmembrane</keyword>
<evidence type="ECO:0000256" key="8">
    <source>
        <dbReference type="ARBA" id="ARBA00023170"/>
    </source>
</evidence>
<evidence type="ECO:0000256" key="5">
    <source>
        <dbReference type="ARBA" id="ARBA00022737"/>
    </source>
</evidence>
<evidence type="ECO:0000256" key="2">
    <source>
        <dbReference type="ARBA" id="ARBA00022614"/>
    </source>
</evidence>
<evidence type="ECO:0000313" key="10">
    <source>
        <dbReference type="EMBL" id="CUG87402.1"/>
    </source>
</evidence>
<evidence type="ECO:0000256" key="1">
    <source>
        <dbReference type="ARBA" id="ARBA00004167"/>
    </source>
</evidence>
<reference evidence="11" key="1">
    <citation type="submission" date="2015-09" db="EMBL/GenBank/DDBJ databases">
        <authorList>
            <consortium name="Pathogen Informatics"/>
        </authorList>
    </citation>
    <scope>NUCLEOTIDE SEQUENCE [LARGE SCALE GENOMIC DNA]</scope>
    <source>
        <strain evidence="11">Lake Konstanz</strain>
    </source>
</reference>
<sequence>MQAMVHGHKPPKLNPTIYLYNANFSGSIPDSWSGMSSMQTLQMFVNSLTGTLPAAFGNFAQLISLNVAFNNFTGDVPVLASSKLRAVQSIVLQDNPHLSGEISLSWNNIWTFGAVCNICRTKICGPRLSMMTFGYGCLPQSALSLLASPVTISTIAKLSAASTFVDNVSCPSSVTPRSLTTSRSDIYVVPHDSAIPIVPVVSASGCAVGERSCSNAGASCIFWCASRFAGGARCTAPASRMCCGTVDGTDNNTGADSCCDASTSPSQLVLESVDSSYPQFAGAVVGNTIIVVAYGCVRTLLRLGLRSASSSHFFCSHLMELVDTTNVATIWPVFTSSIR</sequence>